<evidence type="ECO:0000313" key="2">
    <source>
        <dbReference type="EMBL" id="CAA6803703.1"/>
    </source>
</evidence>
<evidence type="ECO:0000256" key="1">
    <source>
        <dbReference type="SAM" id="SignalP"/>
    </source>
</evidence>
<feature type="signal peptide" evidence="1">
    <location>
        <begin position="1"/>
        <end position="22"/>
    </location>
</feature>
<sequence>MKIKMCGLLVTLLMLFSSAAYAMECDVEFRAKRTATEGTWYGNVEKPAFKTGVVSGEGATRKLCANDALSSLKQAGWQIRYQKIIKTY</sequence>
<protein>
    <submittedName>
        <fullName evidence="2">Uncharacterized protein</fullName>
    </submittedName>
</protein>
<organism evidence="2">
    <name type="scientific">uncultured Thiotrichaceae bacterium</name>
    <dbReference type="NCBI Taxonomy" id="298394"/>
    <lineage>
        <taxon>Bacteria</taxon>
        <taxon>Pseudomonadati</taxon>
        <taxon>Pseudomonadota</taxon>
        <taxon>Gammaproteobacteria</taxon>
        <taxon>Thiotrichales</taxon>
        <taxon>Thiotrichaceae</taxon>
        <taxon>environmental samples</taxon>
    </lineage>
</organism>
<dbReference type="AlphaFoldDB" id="A0A6S6S7H6"/>
<reference evidence="2" key="1">
    <citation type="submission" date="2020-01" db="EMBL/GenBank/DDBJ databases">
        <authorList>
            <person name="Meier V. D."/>
            <person name="Meier V D."/>
        </authorList>
    </citation>
    <scope>NUCLEOTIDE SEQUENCE</scope>
    <source>
        <strain evidence="2">HLG_WM_MAG_08</strain>
    </source>
</reference>
<name>A0A6S6S7H6_9GAMM</name>
<keyword evidence="1" id="KW-0732">Signal</keyword>
<gene>
    <name evidence="2" type="ORF">HELGO_WM30430</name>
</gene>
<proteinExistence type="predicted"/>
<dbReference type="EMBL" id="CACVAV010000064">
    <property type="protein sequence ID" value="CAA6803703.1"/>
    <property type="molecule type" value="Genomic_DNA"/>
</dbReference>
<feature type="chain" id="PRO_5027537410" evidence="1">
    <location>
        <begin position="23"/>
        <end position="88"/>
    </location>
</feature>
<accession>A0A6S6S7H6</accession>